<evidence type="ECO:0000313" key="12">
    <source>
        <dbReference type="Proteomes" id="UP000663829"/>
    </source>
</evidence>
<proteinExistence type="predicted"/>
<dbReference type="EMBL" id="CAJNOQ010001099">
    <property type="protein sequence ID" value="CAF0867941.1"/>
    <property type="molecule type" value="Genomic_DNA"/>
</dbReference>
<keyword evidence="4 7" id="KW-1133">Transmembrane helix</keyword>
<dbReference type="Proteomes" id="UP000682733">
    <property type="component" value="Unassembled WGS sequence"/>
</dbReference>
<dbReference type="GO" id="GO:0016020">
    <property type="term" value="C:membrane"/>
    <property type="evidence" value="ECO:0007669"/>
    <property type="project" value="UniProtKB-SubCell"/>
</dbReference>
<comment type="caution">
    <text evidence="8">The sequence shown here is derived from an EMBL/GenBank/DDBJ whole genome shotgun (WGS) entry which is preliminary data.</text>
</comment>
<dbReference type="OrthoDB" id="10017443at2759"/>
<evidence type="ECO:0000256" key="6">
    <source>
        <dbReference type="ARBA" id="ARBA00023180"/>
    </source>
</evidence>
<dbReference type="AlphaFoldDB" id="A0A813XNX9"/>
<keyword evidence="5 7" id="KW-0472">Membrane</keyword>
<accession>A0A813XNX9</accession>
<feature type="transmembrane region" description="Helical" evidence="7">
    <location>
        <begin position="578"/>
        <end position="600"/>
    </location>
</feature>
<keyword evidence="3" id="KW-0732">Signal</keyword>
<dbReference type="EMBL" id="CAJNOK010006611">
    <property type="protein sequence ID" value="CAF1008900.1"/>
    <property type="molecule type" value="Genomic_DNA"/>
</dbReference>
<reference evidence="8" key="1">
    <citation type="submission" date="2021-02" db="EMBL/GenBank/DDBJ databases">
        <authorList>
            <person name="Nowell W R."/>
        </authorList>
    </citation>
    <scope>NUCLEOTIDE SEQUENCE</scope>
</reference>
<gene>
    <name evidence="8" type="ORF">GPM918_LOCUS6942</name>
    <name evidence="9" type="ORF">OVA965_LOCUS14941</name>
    <name evidence="10" type="ORF">SRO942_LOCUS6942</name>
    <name evidence="11" type="ORF">TMI583_LOCUS14945</name>
</gene>
<dbReference type="PANTHER" id="PTHR31386">
    <property type="entry name" value="UNCHARACTERIZED PROTEIN KIAA2013"/>
    <property type="match status" value="1"/>
</dbReference>
<dbReference type="Proteomes" id="UP000681722">
    <property type="component" value="Unassembled WGS sequence"/>
</dbReference>
<evidence type="ECO:0000256" key="4">
    <source>
        <dbReference type="ARBA" id="ARBA00022989"/>
    </source>
</evidence>
<dbReference type="EMBL" id="CAJOBC010001099">
    <property type="protein sequence ID" value="CAF3655394.1"/>
    <property type="molecule type" value="Genomic_DNA"/>
</dbReference>
<keyword evidence="6" id="KW-0325">Glycoprotein</keyword>
<evidence type="ECO:0000256" key="2">
    <source>
        <dbReference type="ARBA" id="ARBA00022692"/>
    </source>
</evidence>
<evidence type="ECO:0000313" key="9">
    <source>
        <dbReference type="EMBL" id="CAF1008900.1"/>
    </source>
</evidence>
<organism evidence="8 12">
    <name type="scientific">Didymodactylos carnosus</name>
    <dbReference type="NCBI Taxonomy" id="1234261"/>
    <lineage>
        <taxon>Eukaryota</taxon>
        <taxon>Metazoa</taxon>
        <taxon>Spiralia</taxon>
        <taxon>Gnathifera</taxon>
        <taxon>Rotifera</taxon>
        <taxon>Eurotatoria</taxon>
        <taxon>Bdelloidea</taxon>
        <taxon>Philodinida</taxon>
        <taxon>Philodinidae</taxon>
        <taxon>Didymodactylos</taxon>
    </lineage>
</organism>
<dbReference type="Pfam" id="PF10222">
    <property type="entry name" value="DUF2152"/>
    <property type="match status" value="1"/>
</dbReference>
<dbReference type="Proteomes" id="UP000663829">
    <property type="component" value="Unassembled WGS sequence"/>
</dbReference>
<comment type="subcellular location">
    <subcellularLocation>
        <location evidence="1">Membrane</location>
        <topology evidence="1">Single-pass type I membrane protein</topology>
    </subcellularLocation>
</comment>
<name>A0A813XNX9_9BILA</name>
<evidence type="ECO:0000256" key="1">
    <source>
        <dbReference type="ARBA" id="ARBA00004479"/>
    </source>
</evidence>
<protein>
    <submittedName>
        <fullName evidence="8">Uncharacterized protein</fullName>
    </submittedName>
</protein>
<evidence type="ECO:0000313" key="10">
    <source>
        <dbReference type="EMBL" id="CAF3655394.1"/>
    </source>
</evidence>
<keyword evidence="12" id="KW-1185">Reference proteome</keyword>
<dbReference type="PANTHER" id="PTHR31386:SF2">
    <property type="entry name" value="SIMILAR TO RIKEN CDNA 2510039O18"/>
    <property type="match status" value="1"/>
</dbReference>
<sequence>MDRRYGVHVRRIKRSRRSLFICLLCAVTILYLFSKWIPSRITPANIPNEMCLDVKLDSYSREVDDMSTIINHQPIKYGEIVSLPFTGNGYIGLSLSLQSRLQLMYDRTFVSTAYSPLVQITSDTWHESSANVLQMRTGLVRRISCFKHDGTKSAYVKHLLYAHRTKPSLLIQEVEISNPSDYTLDLDFKQIDETKSSTTTKQLDQQDISFTSDVSSSNDLFTLTTSQISVRPHNNNFVIMVTLSQKLRTTQAHIKPGSDDKFTLYLITKFSSLLSDNLMANDTYVRQYTQTLQKQAKEDMISALQSSIFKLRKEHIDAWNSIWHSGFSISRSLAPQATNGDIINRTLYYILCSTPAPLYDLRLNETKREELKQNLYQTDRCYDEHSTLAGKKLWLNRGDDLAVSQLNSLWRLTLGKKGCTKLLQSGADGILQAMLLSVGGLRFRNHHLEMYLDPKDLHRDMLFYRINFGKNLQLNITLQVELDNRAVIYASVDKDDSNSYACDAGCLDAPAKLSTTPVRFPVKMTQPPTAILYVTEDFEHISQLKDTIHVREVEIAPPHGHDILALHRHGHKLGGLPLTFWISLIILILIFHLFLLKIVLNEMGYFNKQILPTHNRPRVL</sequence>
<evidence type="ECO:0000256" key="3">
    <source>
        <dbReference type="ARBA" id="ARBA00022729"/>
    </source>
</evidence>
<evidence type="ECO:0000256" key="5">
    <source>
        <dbReference type="ARBA" id="ARBA00023136"/>
    </source>
</evidence>
<dbReference type="InterPro" id="IPR018795">
    <property type="entry name" value="K2013-like"/>
</dbReference>
<evidence type="ECO:0000256" key="7">
    <source>
        <dbReference type="SAM" id="Phobius"/>
    </source>
</evidence>
<evidence type="ECO:0000313" key="8">
    <source>
        <dbReference type="EMBL" id="CAF0867941.1"/>
    </source>
</evidence>
<dbReference type="EMBL" id="CAJOBA010006619">
    <property type="protein sequence ID" value="CAF3777821.1"/>
    <property type="molecule type" value="Genomic_DNA"/>
</dbReference>
<dbReference type="Proteomes" id="UP000677228">
    <property type="component" value="Unassembled WGS sequence"/>
</dbReference>
<evidence type="ECO:0000313" key="11">
    <source>
        <dbReference type="EMBL" id="CAF3777821.1"/>
    </source>
</evidence>
<keyword evidence="2 7" id="KW-0812">Transmembrane</keyword>